<keyword evidence="1" id="KW-0472">Membrane</keyword>
<dbReference type="PANTHER" id="PTHR34978">
    <property type="entry name" value="POSSIBLE SENSOR-TRANSDUCER PROTEIN BLAR"/>
    <property type="match status" value="1"/>
</dbReference>
<dbReference type="InterPro" id="IPR008756">
    <property type="entry name" value="Peptidase_M56"/>
</dbReference>
<name>A0ABW1QSI8_9ACTN</name>
<dbReference type="Proteomes" id="UP001596098">
    <property type="component" value="Unassembled WGS sequence"/>
</dbReference>
<dbReference type="Gene3D" id="3.30.2010.10">
    <property type="entry name" value="Metalloproteases ('zincins'), catalytic domain"/>
    <property type="match status" value="1"/>
</dbReference>
<dbReference type="EMBL" id="JBHSQI010000001">
    <property type="protein sequence ID" value="MFC6152258.1"/>
    <property type="molecule type" value="Genomic_DNA"/>
</dbReference>
<feature type="transmembrane region" description="Helical" evidence="1">
    <location>
        <begin position="6"/>
        <end position="24"/>
    </location>
</feature>
<evidence type="ECO:0000313" key="4">
    <source>
        <dbReference type="Proteomes" id="UP001596098"/>
    </source>
</evidence>
<dbReference type="Pfam" id="PF05569">
    <property type="entry name" value="Peptidase_M56"/>
    <property type="match status" value="1"/>
</dbReference>
<accession>A0ABW1QSI8</accession>
<dbReference type="RefSeq" id="WP_128220392.1">
    <property type="nucleotide sequence ID" value="NZ_CP034929.1"/>
</dbReference>
<gene>
    <name evidence="3" type="ORF">ACFPWU_01055</name>
</gene>
<feature type="transmembrane region" description="Helical" evidence="1">
    <location>
        <begin position="36"/>
        <end position="57"/>
    </location>
</feature>
<feature type="transmembrane region" description="Helical" evidence="1">
    <location>
        <begin position="69"/>
        <end position="97"/>
    </location>
</feature>
<keyword evidence="1" id="KW-0812">Transmembrane</keyword>
<evidence type="ECO:0000313" key="3">
    <source>
        <dbReference type="EMBL" id="MFC6152258.1"/>
    </source>
</evidence>
<dbReference type="CDD" id="cd07326">
    <property type="entry name" value="M56_BlaR1_MecR1_like"/>
    <property type="match status" value="1"/>
</dbReference>
<dbReference type="InterPro" id="IPR052173">
    <property type="entry name" value="Beta-lactam_resp_regulator"/>
</dbReference>
<evidence type="ECO:0000259" key="2">
    <source>
        <dbReference type="Pfam" id="PF05569"/>
    </source>
</evidence>
<feature type="domain" description="Peptidase M56" evidence="2">
    <location>
        <begin position="72"/>
        <end position="255"/>
    </location>
</feature>
<comment type="caution">
    <text evidence="3">The sequence shown here is derived from an EMBL/GenBank/DDBJ whole genome shotgun (WGS) entry which is preliminary data.</text>
</comment>
<keyword evidence="4" id="KW-1185">Reference proteome</keyword>
<sequence>MTPYLLAVLAVLLAGPVPALMARMTWLRRTPFAAILLWQAVAAAAVLAAVGAGLATVTRWTHGDDHGPAAFVVALLALTLTGVVVGRLLLSGHLVGVKLRAQRRRQRETLDLVSTRSDSGRVLVVEHDVPVAYCLPSMAQPRVVLSAAAVQTLAPGELNAVFAHERAHLNARHDLVLEAFTVLHRAFPHWVSSDAALREVKLLVEVLADRAALKVGSPAELGRALLAMAQGRAPEGAMGAAHAAAHGDLVVRVRLLADLRPRRVQAAALLGAAWAVVVVPTALVVAPWLISL</sequence>
<keyword evidence="1" id="KW-1133">Transmembrane helix</keyword>
<evidence type="ECO:0000256" key="1">
    <source>
        <dbReference type="SAM" id="Phobius"/>
    </source>
</evidence>
<protein>
    <submittedName>
        <fullName evidence="3">M56 family metallopeptidase</fullName>
    </submittedName>
</protein>
<dbReference type="PANTHER" id="PTHR34978:SF3">
    <property type="entry name" value="SLR0241 PROTEIN"/>
    <property type="match status" value="1"/>
</dbReference>
<proteinExistence type="predicted"/>
<organism evidence="3 4">
    <name type="scientific">Nocardioides yefusunii</name>
    <dbReference type="NCBI Taxonomy" id="2500546"/>
    <lineage>
        <taxon>Bacteria</taxon>
        <taxon>Bacillati</taxon>
        <taxon>Actinomycetota</taxon>
        <taxon>Actinomycetes</taxon>
        <taxon>Propionibacteriales</taxon>
        <taxon>Nocardioidaceae</taxon>
        <taxon>Nocardioides</taxon>
    </lineage>
</organism>
<feature type="transmembrane region" description="Helical" evidence="1">
    <location>
        <begin position="266"/>
        <end position="290"/>
    </location>
</feature>
<reference evidence="4" key="1">
    <citation type="journal article" date="2019" name="Int. J. Syst. Evol. Microbiol.">
        <title>The Global Catalogue of Microorganisms (GCM) 10K type strain sequencing project: providing services to taxonomists for standard genome sequencing and annotation.</title>
        <authorList>
            <consortium name="The Broad Institute Genomics Platform"/>
            <consortium name="The Broad Institute Genome Sequencing Center for Infectious Disease"/>
            <person name="Wu L."/>
            <person name="Ma J."/>
        </authorList>
    </citation>
    <scope>NUCLEOTIDE SEQUENCE [LARGE SCALE GENOMIC DNA]</scope>
    <source>
        <strain evidence="4">DFY28</strain>
    </source>
</reference>